<comment type="caution">
    <text evidence="1">The sequence shown here is derived from an EMBL/GenBank/DDBJ whole genome shotgun (WGS) entry which is preliminary data.</text>
</comment>
<proteinExistence type="predicted"/>
<organism evidence="1 2">
    <name type="scientific">Kangiella taiwanensis</name>
    <dbReference type="NCBI Taxonomy" id="1079179"/>
    <lineage>
        <taxon>Bacteria</taxon>
        <taxon>Pseudomonadati</taxon>
        <taxon>Pseudomonadota</taxon>
        <taxon>Gammaproteobacteria</taxon>
        <taxon>Kangiellales</taxon>
        <taxon>Kangiellaceae</taxon>
        <taxon>Kangiella</taxon>
    </lineage>
</organism>
<dbReference type="Proteomes" id="UP001501294">
    <property type="component" value="Unassembled WGS sequence"/>
</dbReference>
<sequence>MSVIFDYKVVFESGYANNLVNRSIKTAGFENVPKWMFLFVLLLKDFTHNEVFTATDLLVNSRLASSY</sequence>
<evidence type="ECO:0000313" key="1">
    <source>
        <dbReference type="EMBL" id="GAA4353533.1"/>
    </source>
</evidence>
<dbReference type="EMBL" id="BAABFU010000003">
    <property type="protein sequence ID" value="GAA4353533.1"/>
    <property type="molecule type" value="Genomic_DNA"/>
</dbReference>
<name>A0ABP8I8M7_9GAMM</name>
<gene>
    <name evidence="1" type="ORF">GCM10023150_22260</name>
</gene>
<protein>
    <submittedName>
        <fullName evidence="1">Uncharacterized protein</fullName>
    </submittedName>
</protein>
<evidence type="ECO:0000313" key="2">
    <source>
        <dbReference type="Proteomes" id="UP001501294"/>
    </source>
</evidence>
<accession>A0ABP8I8M7</accession>
<reference evidence="2" key="1">
    <citation type="journal article" date="2019" name="Int. J. Syst. Evol. Microbiol.">
        <title>The Global Catalogue of Microorganisms (GCM) 10K type strain sequencing project: providing services to taxonomists for standard genome sequencing and annotation.</title>
        <authorList>
            <consortium name="The Broad Institute Genomics Platform"/>
            <consortium name="The Broad Institute Genome Sequencing Center for Infectious Disease"/>
            <person name="Wu L."/>
            <person name="Ma J."/>
        </authorList>
    </citation>
    <scope>NUCLEOTIDE SEQUENCE [LARGE SCALE GENOMIC DNA]</scope>
    <source>
        <strain evidence="2">JCM 17727</strain>
    </source>
</reference>
<keyword evidence="2" id="KW-1185">Reference proteome</keyword>